<keyword evidence="1" id="KW-0732">Signal</keyword>
<dbReference type="InterPro" id="IPR014004">
    <property type="entry name" value="Transpt-assoc_nodulatn_dom_bac"/>
</dbReference>
<gene>
    <name evidence="3" type="ORF">LVJ82_08150</name>
</gene>
<dbReference type="Proteomes" id="UP000832011">
    <property type="component" value="Chromosome"/>
</dbReference>
<sequence>MKKALTAALIGLSLTQLVSGCAALAVGGIAAGGLSALDRRSTGAQADDQMMELQVSNTVNGYLKEQSGKDVYVNVKTVSYNRNILLLGVVPNQEAKDFAERVARSQTAVNNVYNHITIGQARDFNAAQDTWLTSKIRTMLLKPQGYNPNHVKITTFNGVTYAQGVLTPDEQAAVSAQISTTLGVQKVVTLYETFVPTTSTTSP</sequence>
<dbReference type="Pfam" id="PF04972">
    <property type="entry name" value="BON"/>
    <property type="match status" value="2"/>
</dbReference>
<evidence type="ECO:0000313" key="4">
    <source>
        <dbReference type="Proteomes" id="UP000832011"/>
    </source>
</evidence>
<dbReference type="EMBL" id="CP091511">
    <property type="protein sequence ID" value="UOO90922.1"/>
    <property type="molecule type" value="Genomic_DNA"/>
</dbReference>
<evidence type="ECO:0000256" key="1">
    <source>
        <dbReference type="SAM" id="SignalP"/>
    </source>
</evidence>
<organism evidence="3 4">
    <name type="scientific">Vitreoscilla massiliensis</name>
    <dbReference type="NCBI Taxonomy" id="1689272"/>
    <lineage>
        <taxon>Bacteria</taxon>
        <taxon>Pseudomonadati</taxon>
        <taxon>Pseudomonadota</taxon>
        <taxon>Betaproteobacteria</taxon>
        <taxon>Neisseriales</taxon>
        <taxon>Neisseriaceae</taxon>
        <taxon>Vitreoscilla</taxon>
    </lineage>
</organism>
<dbReference type="SMART" id="SM00749">
    <property type="entry name" value="BON"/>
    <property type="match status" value="2"/>
</dbReference>
<dbReference type="InterPro" id="IPR007055">
    <property type="entry name" value="BON_dom"/>
</dbReference>
<proteinExistence type="predicted"/>
<dbReference type="InterPro" id="IPR051686">
    <property type="entry name" value="Lipoprotein_DolP"/>
</dbReference>
<evidence type="ECO:0000313" key="3">
    <source>
        <dbReference type="EMBL" id="UOO90922.1"/>
    </source>
</evidence>
<feature type="signal peptide" evidence="1">
    <location>
        <begin position="1"/>
        <end position="18"/>
    </location>
</feature>
<name>A0ABY4E594_9NEIS</name>
<dbReference type="RefSeq" id="WP_058305299.1">
    <property type="nucleotide sequence ID" value="NZ_CABKVG010000006.1"/>
</dbReference>
<accession>A0ABY4E594</accession>
<dbReference type="PANTHER" id="PTHR34606">
    <property type="entry name" value="BON DOMAIN-CONTAINING PROTEIN"/>
    <property type="match status" value="1"/>
</dbReference>
<evidence type="ECO:0000259" key="2">
    <source>
        <dbReference type="PROSITE" id="PS50914"/>
    </source>
</evidence>
<feature type="chain" id="PRO_5045385720" evidence="1">
    <location>
        <begin position="19"/>
        <end position="203"/>
    </location>
</feature>
<feature type="domain" description="BON" evidence="2">
    <location>
        <begin position="51"/>
        <end position="120"/>
    </location>
</feature>
<dbReference type="PANTHER" id="PTHR34606:SF15">
    <property type="entry name" value="BON DOMAIN-CONTAINING PROTEIN"/>
    <property type="match status" value="1"/>
</dbReference>
<dbReference type="PROSITE" id="PS50914">
    <property type="entry name" value="BON"/>
    <property type="match status" value="1"/>
</dbReference>
<protein>
    <submittedName>
        <fullName evidence="3">BON domain-containing protein</fullName>
    </submittedName>
</protein>
<keyword evidence="4" id="KW-1185">Reference proteome</keyword>
<reference evidence="3 4" key="1">
    <citation type="journal article" date="2022" name="Res Sq">
        <title>Evolution of multicellular longitudinally dividing oral cavity symbionts (Neisseriaceae).</title>
        <authorList>
            <person name="Nyongesa S."/>
            <person name="Weber P."/>
            <person name="Bernet E."/>
            <person name="Pullido F."/>
            <person name="Nieckarz M."/>
            <person name="Delaby M."/>
            <person name="Nieves C."/>
            <person name="Viehboeck T."/>
            <person name="Krause N."/>
            <person name="Rivera-Millot A."/>
            <person name="Nakamura A."/>
            <person name="Vischer N."/>
            <person name="VanNieuwenhze M."/>
            <person name="Brun Y."/>
            <person name="Cava F."/>
            <person name="Bulgheresi S."/>
            <person name="Veyrier F."/>
        </authorList>
    </citation>
    <scope>NUCLEOTIDE SEQUENCE [LARGE SCALE GENOMIC DNA]</scope>
    <source>
        <strain evidence="3 4">SN4</strain>
    </source>
</reference>
<dbReference type="PROSITE" id="PS51257">
    <property type="entry name" value="PROKAR_LIPOPROTEIN"/>
    <property type="match status" value="1"/>
</dbReference>